<evidence type="ECO:0000256" key="2">
    <source>
        <dbReference type="SAM" id="MobiDB-lite"/>
    </source>
</evidence>
<dbReference type="Pfam" id="PF00644">
    <property type="entry name" value="PARP"/>
    <property type="match status" value="1"/>
</dbReference>
<name>A0A815BBZ8_9BILA</name>
<dbReference type="PANTHER" id="PTHR45740:SF2">
    <property type="entry name" value="POLY [ADP-RIBOSE] POLYMERASE"/>
    <property type="match status" value="1"/>
</dbReference>
<keyword evidence="1" id="KW-0808">Transferase</keyword>
<feature type="domain" description="PARP catalytic" evidence="3">
    <location>
        <begin position="224"/>
        <end position="405"/>
    </location>
</feature>
<dbReference type="Proteomes" id="UP000663891">
    <property type="component" value="Unassembled WGS sequence"/>
</dbReference>
<protein>
    <recommendedName>
        <fullName evidence="1">Poly [ADP-ribose] polymerase</fullName>
        <shortName evidence="1">PARP</shortName>
        <ecNumber evidence="1">2.4.2.-</ecNumber>
    </recommendedName>
</protein>
<dbReference type="InterPro" id="IPR012317">
    <property type="entry name" value="Poly(ADP-ribose)pol_cat_dom"/>
</dbReference>
<dbReference type="EC" id="2.4.2.-" evidence="1"/>
<comment type="caution">
    <text evidence="4">The sequence shown here is derived from an EMBL/GenBank/DDBJ whole genome shotgun (WGS) entry which is preliminary data.</text>
</comment>
<dbReference type="PROSITE" id="PS51059">
    <property type="entry name" value="PARP_CATALYTIC"/>
    <property type="match status" value="1"/>
</dbReference>
<dbReference type="InterPro" id="IPR006577">
    <property type="entry name" value="UAS"/>
</dbReference>
<dbReference type="InterPro" id="IPR036249">
    <property type="entry name" value="Thioredoxin-like_sf"/>
</dbReference>
<dbReference type="OrthoDB" id="6133115at2759"/>
<proteinExistence type="predicted"/>
<reference evidence="4" key="1">
    <citation type="submission" date="2021-02" db="EMBL/GenBank/DDBJ databases">
        <authorList>
            <person name="Nowell W R."/>
        </authorList>
    </citation>
    <scope>NUCLEOTIDE SEQUENCE</scope>
</reference>
<dbReference type="Gene3D" id="3.40.30.10">
    <property type="entry name" value="Glutaredoxin"/>
    <property type="match status" value="1"/>
</dbReference>
<organism evidence="4 5">
    <name type="scientific">Adineta steineri</name>
    <dbReference type="NCBI Taxonomy" id="433720"/>
    <lineage>
        <taxon>Eukaryota</taxon>
        <taxon>Metazoa</taxon>
        <taxon>Spiralia</taxon>
        <taxon>Gnathifera</taxon>
        <taxon>Rotifera</taxon>
        <taxon>Eurotatoria</taxon>
        <taxon>Bdelloidea</taxon>
        <taxon>Adinetida</taxon>
        <taxon>Adinetidae</taxon>
        <taxon>Adineta</taxon>
    </lineage>
</organism>
<evidence type="ECO:0000313" key="4">
    <source>
        <dbReference type="EMBL" id="CAF1265609.1"/>
    </source>
</evidence>
<evidence type="ECO:0000256" key="1">
    <source>
        <dbReference type="RuleBase" id="RU362114"/>
    </source>
</evidence>
<dbReference type="Pfam" id="PF21021">
    <property type="entry name" value="FAF1"/>
    <property type="match status" value="1"/>
</dbReference>
<evidence type="ECO:0000259" key="3">
    <source>
        <dbReference type="PROSITE" id="PS51059"/>
    </source>
</evidence>
<dbReference type="InterPro" id="IPR049483">
    <property type="entry name" value="FAF1_2-like_UAS"/>
</dbReference>
<dbReference type="EMBL" id="CAJNON010000443">
    <property type="protein sequence ID" value="CAF1265609.1"/>
    <property type="molecule type" value="Genomic_DNA"/>
</dbReference>
<dbReference type="SMART" id="SM00594">
    <property type="entry name" value="UAS"/>
    <property type="match status" value="1"/>
</dbReference>
<dbReference type="SUPFAM" id="SSF52833">
    <property type="entry name" value="Thioredoxin-like"/>
    <property type="match status" value="1"/>
</dbReference>
<evidence type="ECO:0000313" key="5">
    <source>
        <dbReference type="Proteomes" id="UP000663891"/>
    </source>
</evidence>
<dbReference type="PANTHER" id="PTHR45740">
    <property type="entry name" value="POLY [ADP-RIBOSE] POLYMERASE"/>
    <property type="match status" value="1"/>
</dbReference>
<feature type="compositionally biased region" description="Low complexity" evidence="2">
    <location>
        <begin position="1"/>
        <end position="14"/>
    </location>
</feature>
<keyword evidence="1" id="KW-0328">Glycosyltransferase</keyword>
<dbReference type="GO" id="GO:1990404">
    <property type="term" value="F:NAD+-protein mono-ADP-ribosyltransferase activity"/>
    <property type="evidence" value="ECO:0007669"/>
    <property type="project" value="TreeGrafter"/>
</dbReference>
<dbReference type="GO" id="GO:0005634">
    <property type="term" value="C:nucleus"/>
    <property type="evidence" value="ECO:0007669"/>
    <property type="project" value="TreeGrafter"/>
</dbReference>
<accession>A0A815BBZ8</accession>
<sequence>MESEESTTSSTTSELSEDIDFSPFDDTNDDDNNASYNSNSSIELNHLESQNHSNKDDGSSIGEDSSALDLLLKLDKCHSVCGLVLFCGPLDDALMTALTDPRPLILLLHNDKSVATNIFYDKVLRSHMIRDYLAEKFIVWGWDRTDDNNDDQFENMLKSQIGDQITAYIMRVAVDSYPLLLCIMLQHGQLQITNKIRGTMSCDEVYEELLRAHDKFNRRIETFNILEDSSLLCKDFLAMLLEGSAEYDEIANRLAIAHRPILRIYNIDVPHWLKDYKQQKKIIDARIGHEQTEHLLFHGCTPSAADSIIQHRFDHELIGLHGASYGHGFYFTSCSSTSQDYAKADPPLNGRAILICHVIVGETCIGNSSMRKCPDGYDSTADGLHTTYVVYSNEQILPKYLVIYE</sequence>
<dbReference type="Gene3D" id="3.90.228.10">
    <property type="match status" value="1"/>
</dbReference>
<dbReference type="SUPFAM" id="SSF56399">
    <property type="entry name" value="ADP-ribosylation"/>
    <property type="match status" value="1"/>
</dbReference>
<keyword evidence="1" id="KW-0520">NAD</keyword>
<gene>
    <name evidence="4" type="ORF">VCS650_LOCUS29121</name>
</gene>
<feature type="region of interest" description="Disordered" evidence="2">
    <location>
        <begin position="1"/>
        <end position="41"/>
    </location>
</feature>
<dbReference type="InterPro" id="IPR051712">
    <property type="entry name" value="ARTD-AVP"/>
</dbReference>
<dbReference type="GO" id="GO:0003950">
    <property type="term" value="F:NAD+ poly-ADP-ribosyltransferase activity"/>
    <property type="evidence" value="ECO:0007669"/>
    <property type="project" value="UniProtKB-UniRule"/>
</dbReference>
<dbReference type="AlphaFoldDB" id="A0A815BBZ8"/>